<gene>
    <name evidence="1" type="ORF">IAA07_12870</name>
</gene>
<proteinExistence type="predicted"/>
<evidence type="ECO:0000313" key="1">
    <source>
        <dbReference type="EMBL" id="HJA72442.1"/>
    </source>
</evidence>
<name>A0A9D2KNJ9_9FIRM</name>
<protein>
    <submittedName>
        <fullName evidence="1">Uncharacterized protein</fullName>
    </submittedName>
</protein>
<reference evidence="1" key="1">
    <citation type="journal article" date="2021" name="PeerJ">
        <title>Extensive microbial diversity within the chicken gut microbiome revealed by metagenomics and culture.</title>
        <authorList>
            <person name="Gilroy R."/>
            <person name="Ravi A."/>
            <person name="Getino M."/>
            <person name="Pursley I."/>
            <person name="Horton D.L."/>
            <person name="Alikhan N.F."/>
            <person name="Baker D."/>
            <person name="Gharbi K."/>
            <person name="Hall N."/>
            <person name="Watson M."/>
            <person name="Adriaenssens E.M."/>
            <person name="Foster-Nyarko E."/>
            <person name="Jarju S."/>
            <person name="Secka A."/>
            <person name="Antonio M."/>
            <person name="Oren A."/>
            <person name="Chaudhuri R.R."/>
            <person name="La Ragione R."/>
            <person name="Hildebrand F."/>
            <person name="Pallen M.J."/>
        </authorList>
    </citation>
    <scope>NUCLEOTIDE SEQUENCE</scope>
    <source>
        <strain evidence="1">CHK178-16964</strain>
    </source>
</reference>
<reference evidence="1" key="2">
    <citation type="submission" date="2021-04" db="EMBL/GenBank/DDBJ databases">
        <authorList>
            <person name="Gilroy R."/>
        </authorList>
    </citation>
    <scope>NUCLEOTIDE SEQUENCE</scope>
    <source>
        <strain evidence="1">CHK178-16964</strain>
    </source>
</reference>
<sequence>MGITLLVGEEASYDLEYESWIRFLDEIGIDASEEEGFRQRLAARFKELGLAAIEAKLMIASGQFDSVSFSS</sequence>
<accession>A0A9D2KNJ9</accession>
<dbReference type="Proteomes" id="UP000823900">
    <property type="component" value="Unassembled WGS sequence"/>
</dbReference>
<dbReference type="EMBL" id="DWZA01000105">
    <property type="protein sequence ID" value="HJA72442.1"/>
    <property type="molecule type" value="Genomic_DNA"/>
</dbReference>
<organism evidence="1 2">
    <name type="scientific">Candidatus Lachnoclostridium stercoravium</name>
    <dbReference type="NCBI Taxonomy" id="2838633"/>
    <lineage>
        <taxon>Bacteria</taxon>
        <taxon>Bacillati</taxon>
        <taxon>Bacillota</taxon>
        <taxon>Clostridia</taxon>
        <taxon>Lachnospirales</taxon>
        <taxon>Lachnospiraceae</taxon>
    </lineage>
</organism>
<evidence type="ECO:0000313" key="2">
    <source>
        <dbReference type="Proteomes" id="UP000823900"/>
    </source>
</evidence>
<comment type="caution">
    <text evidence="1">The sequence shown here is derived from an EMBL/GenBank/DDBJ whole genome shotgun (WGS) entry which is preliminary data.</text>
</comment>
<dbReference type="AlphaFoldDB" id="A0A9D2KNJ9"/>